<dbReference type="GO" id="GO:0005992">
    <property type="term" value="P:trehalose biosynthetic process"/>
    <property type="evidence" value="ECO:0007669"/>
    <property type="project" value="InterPro"/>
</dbReference>
<dbReference type="Gene3D" id="3.30.420.100">
    <property type="match status" value="1"/>
</dbReference>
<dbReference type="GO" id="GO:0022625">
    <property type="term" value="C:cytosolic large ribosomal subunit"/>
    <property type="evidence" value="ECO:0007669"/>
    <property type="project" value="TreeGrafter"/>
</dbReference>
<dbReference type="EMBL" id="JAAMPC010000006">
    <property type="protein sequence ID" value="KAG2309880.1"/>
    <property type="molecule type" value="Genomic_DNA"/>
</dbReference>
<dbReference type="InterPro" id="IPR036412">
    <property type="entry name" value="HAD-like_sf"/>
</dbReference>
<reference evidence="4 5" key="1">
    <citation type="submission" date="2020-02" db="EMBL/GenBank/DDBJ databases">
        <authorList>
            <person name="Ma Q."/>
            <person name="Huang Y."/>
            <person name="Song X."/>
            <person name="Pei D."/>
        </authorList>
    </citation>
    <scope>NUCLEOTIDE SEQUENCE [LARGE SCALE GENOMIC DNA]</scope>
    <source>
        <strain evidence="4">Sxm20200214</strain>
        <tissue evidence="4">Leaf</tissue>
    </source>
</reference>
<name>A0A8X8AQ37_BRACI</name>
<dbReference type="GO" id="GO:0000027">
    <property type="term" value="P:ribosomal large subunit assembly"/>
    <property type="evidence" value="ECO:0007669"/>
    <property type="project" value="TreeGrafter"/>
</dbReference>
<dbReference type="InterPro" id="IPR005485">
    <property type="entry name" value="Rbsml_uL18_euk_arch"/>
</dbReference>
<evidence type="ECO:0000256" key="1">
    <source>
        <dbReference type="ARBA" id="ARBA00007116"/>
    </source>
</evidence>
<dbReference type="PANTHER" id="PTHR23410">
    <property type="entry name" value="RIBOSOMAL PROTEIN L5-RELATED"/>
    <property type="match status" value="1"/>
</dbReference>
<dbReference type="InterPro" id="IPR003337">
    <property type="entry name" value="Trehalose_PPase"/>
</dbReference>
<gene>
    <name evidence="4" type="ORF">Bca52824_029628</name>
</gene>
<dbReference type="Pfam" id="PF17144">
    <property type="entry name" value="Ribosomal_L5e"/>
    <property type="match status" value="1"/>
</dbReference>
<organism evidence="4 5">
    <name type="scientific">Brassica carinata</name>
    <name type="common">Ethiopian mustard</name>
    <name type="synonym">Abyssinian cabbage</name>
    <dbReference type="NCBI Taxonomy" id="52824"/>
    <lineage>
        <taxon>Eukaryota</taxon>
        <taxon>Viridiplantae</taxon>
        <taxon>Streptophyta</taxon>
        <taxon>Embryophyta</taxon>
        <taxon>Tracheophyta</taxon>
        <taxon>Spermatophyta</taxon>
        <taxon>Magnoliopsida</taxon>
        <taxon>eudicotyledons</taxon>
        <taxon>Gunneridae</taxon>
        <taxon>Pentapetalae</taxon>
        <taxon>rosids</taxon>
        <taxon>malvids</taxon>
        <taxon>Brassicales</taxon>
        <taxon>Brassicaceae</taxon>
        <taxon>Brassiceae</taxon>
        <taxon>Brassica</taxon>
    </lineage>
</organism>
<keyword evidence="2" id="KW-0689">Ribosomal protein</keyword>
<accession>A0A8X8AQ37</accession>
<evidence type="ECO:0000256" key="2">
    <source>
        <dbReference type="ARBA" id="ARBA00022980"/>
    </source>
</evidence>
<comment type="similarity">
    <text evidence="1">Belongs to the universal ribosomal protein uL18 family.</text>
</comment>
<dbReference type="OrthoDB" id="755951at2759"/>
<dbReference type="SUPFAM" id="SSF53137">
    <property type="entry name" value="Translational machinery components"/>
    <property type="match status" value="1"/>
</dbReference>
<dbReference type="GO" id="GO:0008097">
    <property type="term" value="F:5S rRNA binding"/>
    <property type="evidence" value="ECO:0007669"/>
    <property type="project" value="InterPro"/>
</dbReference>
<dbReference type="AlphaFoldDB" id="A0A8X8AQ37"/>
<keyword evidence="5" id="KW-1185">Reference proteome</keyword>
<comment type="caution">
    <text evidence="4">The sequence shown here is derived from an EMBL/GenBank/DDBJ whole genome shotgun (WGS) entry which is preliminary data.</text>
</comment>
<protein>
    <submittedName>
        <fullName evidence="4">Uncharacterized protein</fullName>
    </submittedName>
</protein>
<dbReference type="SUPFAM" id="SSF56784">
    <property type="entry name" value="HAD-like"/>
    <property type="match status" value="1"/>
</dbReference>
<evidence type="ECO:0000313" key="4">
    <source>
        <dbReference type="EMBL" id="KAG2309880.1"/>
    </source>
</evidence>
<sequence length="234" mass="26691">MRCGRLGSLKTKGSKETTEEAGLLQEIPSQVQEKWYVIYKGKTDYRARIRLINQDKNKYNTPKYRYIVRFTNKDITAQILSATITGPGEDYSVEPTDTRRPFRALLDHVFKYFSERTPSSHFETRDSSLIWNYKYADIEFWRLQARDLLQHLCTGPISNASVDVVKGSRSVEVRAVGVTKGAAIDRILGEIVHRKSMTTPIDALAISWGRTKMCTLSSNRNSHQTSTSICVHPK</sequence>
<dbReference type="Proteomes" id="UP000886595">
    <property type="component" value="Unassembled WGS sequence"/>
</dbReference>
<dbReference type="PANTHER" id="PTHR23410:SF12">
    <property type="entry name" value="LARGE RIBOSOMAL SUBUNIT PROTEIN UL18"/>
    <property type="match status" value="1"/>
</dbReference>
<dbReference type="Pfam" id="PF02358">
    <property type="entry name" value="Trehalose_PPase"/>
    <property type="match status" value="1"/>
</dbReference>
<dbReference type="GO" id="GO:0006412">
    <property type="term" value="P:translation"/>
    <property type="evidence" value="ECO:0007669"/>
    <property type="project" value="InterPro"/>
</dbReference>
<keyword evidence="3" id="KW-0687">Ribonucleoprotein</keyword>
<dbReference type="PRINTS" id="PR00058">
    <property type="entry name" value="RIBOSOMALL5"/>
</dbReference>
<evidence type="ECO:0000313" key="5">
    <source>
        <dbReference type="Proteomes" id="UP000886595"/>
    </source>
</evidence>
<evidence type="ECO:0000256" key="3">
    <source>
        <dbReference type="ARBA" id="ARBA00023274"/>
    </source>
</evidence>
<proteinExistence type="inferred from homology"/>
<dbReference type="GO" id="GO:0003735">
    <property type="term" value="F:structural constituent of ribosome"/>
    <property type="evidence" value="ECO:0007669"/>
    <property type="project" value="InterPro"/>
</dbReference>